<evidence type="ECO:0000313" key="2">
    <source>
        <dbReference type="EMBL" id="KAJ8789153.1"/>
    </source>
</evidence>
<protein>
    <submittedName>
        <fullName evidence="2">Uncharacterized protein</fullName>
    </submittedName>
</protein>
<feature type="compositionally biased region" description="Pro residues" evidence="1">
    <location>
        <begin position="62"/>
        <end position="84"/>
    </location>
</feature>
<evidence type="ECO:0000313" key="3">
    <source>
        <dbReference type="Proteomes" id="UP001159641"/>
    </source>
</evidence>
<reference evidence="2 3" key="1">
    <citation type="submission" date="2022-11" db="EMBL/GenBank/DDBJ databases">
        <title>Whole genome sequence of Eschrichtius robustus ER-17-0199.</title>
        <authorList>
            <person name="Bruniche-Olsen A."/>
            <person name="Black A.N."/>
            <person name="Fields C.J."/>
            <person name="Walden K."/>
            <person name="Dewoody J.A."/>
        </authorList>
    </citation>
    <scope>NUCLEOTIDE SEQUENCE [LARGE SCALE GENOMIC DNA]</scope>
    <source>
        <strain evidence="2">ER-17-0199</strain>
        <tissue evidence="2">Blubber</tissue>
    </source>
</reference>
<accession>A0AB34HAF3</accession>
<evidence type="ECO:0000256" key="1">
    <source>
        <dbReference type="SAM" id="MobiDB-lite"/>
    </source>
</evidence>
<feature type="region of interest" description="Disordered" evidence="1">
    <location>
        <begin position="47"/>
        <end position="91"/>
    </location>
</feature>
<dbReference type="Proteomes" id="UP001159641">
    <property type="component" value="Unassembled WGS sequence"/>
</dbReference>
<comment type="caution">
    <text evidence="2">The sequence shown here is derived from an EMBL/GenBank/DDBJ whole genome shotgun (WGS) entry which is preliminary data.</text>
</comment>
<dbReference type="AlphaFoldDB" id="A0AB34HAF3"/>
<dbReference type="GO" id="GO:0016020">
    <property type="term" value="C:membrane"/>
    <property type="evidence" value="ECO:0007669"/>
    <property type="project" value="InterPro"/>
</dbReference>
<proteinExistence type="predicted"/>
<sequence length="160" mass="17417">MVSKDTYSLEPENNTYYGKRVAIAFYGKGGGDLMLTMNTTFTLRNVSSRAWRGRRSRDEEPPPPPPPRDPAGPGLRPPAPPPGLLGPLLPAESPPGGRCVWGPPTAGTMVKFPALTHYWPLIRFLVPLGITNIAIDFGEQLMYGLEASHMCPDKPTIGHL</sequence>
<name>A0AB34HAF3_ESCRO</name>
<organism evidence="2 3">
    <name type="scientific">Eschrichtius robustus</name>
    <name type="common">California gray whale</name>
    <name type="synonym">Eschrichtius gibbosus</name>
    <dbReference type="NCBI Taxonomy" id="9764"/>
    <lineage>
        <taxon>Eukaryota</taxon>
        <taxon>Metazoa</taxon>
        <taxon>Chordata</taxon>
        <taxon>Craniata</taxon>
        <taxon>Vertebrata</taxon>
        <taxon>Euteleostomi</taxon>
        <taxon>Mammalia</taxon>
        <taxon>Eutheria</taxon>
        <taxon>Laurasiatheria</taxon>
        <taxon>Artiodactyla</taxon>
        <taxon>Whippomorpha</taxon>
        <taxon>Cetacea</taxon>
        <taxon>Mysticeti</taxon>
        <taxon>Eschrichtiidae</taxon>
        <taxon>Eschrichtius</taxon>
    </lineage>
</organism>
<keyword evidence="3" id="KW-1185">Reference proteome</keyword>
<dbReference type="GO" id="GO:0035435">
    <property type="term" value="P:phosphate ion transmembrane transport"/>
    <property type="evidence" value="ECO:0007669"/>
    <property type="project" value="InterPro"/>
</dbReference>
<dbReference type="InterPro" id="IPR009887">
    <property type="entry name" value="ANKH"/>
</dbReference>
<dbReference type="GO" id="GO:0005315">
    <property type="term" value="F:phosphate transmembrane transporter activity"/>
    <property type="evidence" value="ECO:0007669"/>
    <property type="project" value="InterPro"/>
</dbReference>
<dbReference type="EMBL" id="JAIQCJ010001508">
    <property type="protein sequence ID" value="KAJ8789153.1"/>
    <property type="molecule type" value="Genomic_DNA"/>
</dbReference>
<dbReference type="Pfam" id="PF07260">
    <property type="entry name" value="ANKH"/>
    <property type="match status" value="1"/>
</dbReference>
<gene>
    <name evidence="2" type="ORF">J1605_022254</name>
</gene>